<evidence type="ECO:0000313" key="2">
    <source>
        <dbReference type="Proteomes" id="UP000004471"/>
    </source>
</evidence>
<organism evidence="1 2">
    <name type="scientific">Pseudomonas syringae pv. japonica str. M301072</name>
    <dbReference type="NCBI Taxonomy" id="629262"/>
    <lineage>
        <taxon>Bacteria</taxon>
        <taxon>Pseudomonadati</taxon>
        <taxon>Pseudomonadota</taxon>
        <taxon>Gammaproteobacteria</taxon>
        <taxon>Pseudomonadales</taxon>
        <taxon>Pseudomonadaceae</taxon>
        <taxon>Pseudomonas</taxon>
        <taxon>Pseudomonas syringae</taxon>
    </lineage>
</organism>
<dbReference type="Proteomes" id="UP000004471">
    <property type="component" value="Unassembled WGS sequence"/>
</dbReference>
<feature type="non-terminal residue" evidence="1">
    <location>
        <position position="52"/>
    </location>
</feature>
<sequence>ELSRTLDKLRGETQYEYEANGQLLARNTGRVVDGEEFRYDAAANRLNFNTSR</sequence>
<dbReference type="HOGENOM" id="CLU_202850_0_0_6"/>
<gene>
    <name evidence="1" type="ORF">PSYJA_42249</name>
</gene>
<reference evidence="1 2" key="1">
    <citation type="journal article" date="2011" name="PLoS Pathog.">
        <title>Dynamic evolution of pathogenicity revealed by sequencing and comparative genomics of 19 Pseudomonas syringae isolates.</title>
        <authorList>
            <person name="Baltrus D.A."/>
            <person name="Nishimura M.T."/>
            <person name="Romanchuk A."/>
            <person name="Chang J.H."/>
            <person name="Mukhtar M.S."/>
            <person name="Cherkis K."/>
            <person name="Roach J."/>
            <person name="Grant S.R."/>
            <person name="Jones C.D."/>
            <person name="Dangl J.L."/>
        </authorList>
    </citation>
    <scope>NUCLEOTIDE SEQUENCE [LARGE SCALE GENOMIC DNA]</scope>
    <source>
        <strain evidence="2">M301072PT</strain>
    </source>
</reference>
<proteinExistence type="predicted"/>
<protein>
    <submittedName>
        <fullName evidence="1">YD repeat-containing protein</fullName>
    </submittedName>
</protein>
<name>F3FYI3_PSESX</name>
<accession>F3FYI3</accession>
<dbReference type="AlphaFoldDB" id="F3FYI3"/>
<feature type="non-terminal residue" evidence="1">
    <location>
        <position position="1"/>
    </location>
</feature>
<dbReference type="EMBL" id="AEAH01003434">
    <property type="protein sequence ID" value="EGH35275.1"/>
    <property type="molecule type" value="Genomic_DNA"/>
</dbReference>
<comment type="caution">
    <text evidence="1">The sequence shown here is derived from an EMBL/GenBank/DDBJ whole genome shotgun (WGS) entry which is preliminary data.</text>
</comment>
<evidence type="ECO:0000313" key="1">
    <source>
        <dbReference type="EMBL" id="EGH35275.1"/>
    </source>
</evidence>